<dbReference type="InterPro" id="IPR036322">
    <property type="entry name" value="WD40_repeat_dom_sf"/>
</dbReference>
<sequence>MNTLENNLSISPEATEHPYSQANPRFRYPPSVATLPQVSVRLSDIDAGRTMDPTTFLSCFRLDWSLSLKPIEGRKNIKCSDCNRVLKKTLSRFDRYVSFRDYSEPCSQRFRTSQESHRTVQAESRAYFGASHNGGSPRSSQTLLEVPSSSTSLLLPSIELNAMIKASCEASLQLFSNISVPAVAPFSNLSPFSLSQISLGRNMEADSTRVRTSPSILLALHSQAKRGSSKCGHNTIAIALGINVFRRILESSLPNFGLHGATLLGGFAPEVLSSTLSTRCNSGPAALAKKFSRQKTRHWLTLVTSSTIQIRVLDAPNLRDDFYCSVLAYSPSLQTLAVGLGNIVYTWSDKDGVHAINGVQQEGRSDGSFVIMSLVESAPRFEIQQPRAVACLSWRPRAVLRFSSKPCSSNVLVPTEDLIVGDECGELYYYLVEWPENGSHRWPGSVTLIVRIGLHNQQICGLAWSSNGDMFASGANDNLCQILKAALTCPRETGHISSLKPDCLLAVVNCFIEDLIDKVPMTLSREHNLRLSESFPTVCGD</sequence>
<dbReference type="Gene3D" id="2.130.10.10">
    <property type="entry name" value="YVTN repeat-like/Quinoprotein amine dehydrogenase"/>
    <property type="match status" value="1"/>
</dbReference>
<accession>A0A9P7NH06</accession>
<keyword evidence="5" id="KW-1185">Reference proteome</keyword>
<evidence type="ECO:0000256" key="2">
    <source>
        <dbReference type="ARBA" id="ARBA00022737"/>
    </source>
</evidence>
<organism evidence="4 5">
    <name type="scientific">Claviceps pusilla</name>
    <dbReference type="NCBI Taxonomy" id="123648"/>
    <lineage>
        <taxon>Eukaryota</taxon>
        <taxon>Fungi</taxon>
        <taxon>Dikarya</taxon>
        <taxon>Ascomycota</taxon>
        <taxon>Pezizomycotina</taxon>
        <taxon>Sordariomycetes</taxon>
        <taxon>Hypocreomycetidae</taxon>
        <taxon>Hypocreales</taxon>
        <taxon>Clavicipitaceae</taxon>
        <taxon>Claviceps</taxon>
    </lineage>
</organism>
<dbReference type="Proteomes" id="UP000748025">
    <property type="component" value="Unassembled WGS sequence"/>
</dbReference>
<dbReference type="GO" id="GO:1990757">
    <property type="term" value="F:ubiquitin ligase activator activity"/>
    <property type="evidence" value="ECO:0007669"/>
    <property type="project" value="TreeGrafter"/>
</dbReference>
<evidence type="ECO:0000313" key="4">
    <source>
        <dbReference type="EMBL" id="KAG6018393.1"/>
    </source>
</evidence>
<evidence type="ECO:0000256" key="3">
    <source>
        <dbReference type="SAM" id="MobiDB-lite"/>
    </source>
</evidence>
<dbReference type="InterPro" id="IPR033010">
    <property type="entry name" value="Cdc20/Fizzy"/>
</dbReference>
<evidence type="ECO:0000313" key="5">
    <source>
        <dbReference type="Proteomes" id="UP000748025"/>
    </source>
</evidence>
<dbReference type="GO" id="GO:0005680">
    <property type="term" value="C:anaphase-promoting complex"/>
    <property type="evidence" value="ECO:0007669"/>
    <property type="project" value="TreeGrafter"/>
</dbReference>
<protein>
    <submittedName>
        <fullName evidence="4">Uncharacterized protein</fullName>
    </submittedName>
</protein>
<gene>
    <name evidence="4" type="ORF">E4U43_001765</name>
</gene>
<evidence type="ECO:0000256" key="1">
    <source>
        <dbReference type="ARBA" id="ARBA00022574"/>
    </source>
</evidence>
<feature type="region of interest" description="Disordered" evidence="3">
    <location>
        <begin position="1"/>
        <end position="21"/>
    </location>
</feature>
<dbReference type="EMBL" id="SRPW01000016">
    <property type="protein sequence ID" value="KAG6018393.1"/>
    <property type="molecule type" value="Genomic_DNA"/>
</dbReference>
<dbReference type="SUPFAM" id="SSF50978">
    <property type="entry name" value="WD40 repeat-like"/>
    <property type="match status" value="1"/>
</dbReference>
<keyword evidence="2" id="KW-0677">Repeat</keyword>
<name>A0A9P7NH06_9HYPO</name>
<dbReference type="GO" id="GO:1905786">
    <property type="term" value="P:positive regulation of anaphase-promoting complex-dependent catabolic process"/>
    <property type="evidence" value="ECO:0007669"/>
    <property type="project" value="TreeGrafter"/>
</dbReference>
<dbReference type="InterPro" id="IPR015943">
    <property type="entry name" value="WD40/YVTN_repeat-like_dom_sf"/>
</dbReference>
<dbReference type="PANTHER" id="PTHR19918:SF5">
    <property type="entry name" value="MEIOSIS-SPECIFIC APC_C ACTIVATOR PROTEIN AMA1"/>
    <property type="match status" value="1"/>
</dbReference>
<dbReference type="PANTHER" id="PTHR19918">
    <property type="entry name" value="CELL DIVISION CYCLE 20 CDC20 FIZZY -RELATED"/>
    <property type="match status" value="1"/>
</dbReference>
<comment type="caution">
    <text evidence="4">The sequence shown here is derived from an EMBL/GenBank/DDBJ whole genome shotgun (WGS) entry which is preliminary data.</text>
</comment>
<dbReference type="AlphaFoldDB" id="A0A9P7NH06"/>
<dbReference type="GO" id="GO:0010997">
    <property type="term" value="F:anaphase-promoting complex binding"/>
    <property type="evidence" value="ECO:0007669"/>
    <property type="project" value="InterPro"/>
</dbReference>
<dbReference type="OrthoDB" id="4950506at2759"/>
<reference evidence="4" key="1">
    <citation type="journal article" date="2020" name="bioRxiv">
        <title>Whole genome comparisons of ergot fungi reveals the divergence and evolution of species within the genus Claviceps are the result of varying mechanisms driving genome evolution and host range expansion.</title>
        <authorList>
            <person name="Wyka S.A."/>
            <person name="Mondo S.J."/>
            <person name="Liu M."/>
            <person name="Dettman J."/>
            <person name="Nalam V."/>
            <person name="Broders K.D."/>
        </authorList>
    </citation>
    <scope>NUCLEOTIDE SEQUENCE</scope>
    <source>
        <strain evidence="4">CCC 602</strain>
    </source>
</reference>
<dbReference type="GO" id="GO:0031145">
    <property type="term" value="P:anaphase-promoting complex-dependent catabolic process"/>
    <property type="evidence" value="ECO:0007669"/>
    <property type="project" value="TreeGrafter"/>
</dbReference>
<proteinExistence type="predicted"/>
<keyword evidence="1" id="KW-0853">WD repeat</keyword>